<sequence length="297" mass="33224">MSLGDRAVTRDEEEWAARGNDVAVVAPEEEAEAGVVDPPASLIGRVDASVDGADDHAKAADLAVLGDTCPICLETLDDPVMVKVCYHVYCLECLSTWVHSLALHGVEVATCPLCKASFQEVYANVRSESDFEVVCFKGKPMQNWRLRSSKRRDERGESCQRLRRRSLVYRRRMQLVRVAGEEVADVNSFPMIRKVKSEYESWLARELNACIGRDVDLTVLLAIIQCCLDKVAQYGAKVCYNELQQALLPFLYENATHFVQELAHFLASRLNAEAYDAAVEYRCENAAECTNTLCCSR</sequence>
<dbReference type="GO" id="GO:0000209">
    <property type="term" value="P:protein polyubiquitination"/>
    <property type="evidence" value="ECO:0007669"/>
    <property type="project" value="TreeGrafter"/>
</dbReference>
<comment type="caution">
    <text evidence="11">The sequence shown here is derived from an EMBL/GenBank/DDBJ whole genome shotgun (WGS) entry which is preliminary data.</text>
</comment>
<dbReference type="InterPro" id="IPR013083">
    <property type="entry name" value="Znf_RING/FYVE/PHD"/>
</dbReference>
<dbReference type="GO" id="GO:0061630">
    <property type="term" value="F:ubiquitin protein ligase activity"/>
    <property type="evidence" value="ECO:0007669"/>
    <property type="project" value="UniProtKB-EC"/>
</dbReference>
<dbReference type="InterPro" id="IPR001841">
    <property type="entry name" value="Znf_RING"/>
</dbReference>
<keyword evidence="6" id="KW-0862">Zinc</keyword>
<dbReference type="PROSITE" id="PS00518">
    <property type="entry name" value="ZF_RING_1"/>
    <property type="match status" value="1"/>
</dbReference>
<dbReference type="GO" id="GO:0008270">
    <property type="term" value="F:zinc ion binding"/>
    <property type="evidence" value="ECO:0007669"/>
    <property type="project" value="UniProtKB-KW"/>
</dbReference>
<feature type="domain" description="RING-type" evidence="10">
    <location>
        <begin position="69"/>
        <end position="115"/>
    </location>
</feature>
<dbReference type="Pfam" id="PF13445">
    <property type="entry name" value="zf-RING_UBOX"/>
    <property type="match status" value="1"/>
</dbReference>
<evidence type="ECO:0000313" key="11">
    <source>
        <dbReference type="EMBL" id="CAK7927214.1"/>
    </source>
</evidence>
<reference evidence="11" key="1">
    <citation type="submission" date="2024-01" db="EMBL/GenBank/DDBJ databases">
        <authorList>
            <person name="Webb A."/>
        </authorList>
    </citation>
    <scope>NUCLEOTIDE SEQUENCE</scope>
    <source>
        <strain evidence="11">Pm1</strain>
    </source>
</reference>
<evidence type="ECO:0000256" key="9">
    <source>
        <dbReference type="PROSITE-ProRule" id="PRU00175"/>
    </source>
</evidence>
<dbReference type="SUPFAM" id="SSF57850">
    <property type="entry name" value="RING/U-box"/>
    <property type="match status" value="1"/>
</dbReference>
<protein>
    <recommendedName>
        <fullName evidence="2">RING-type E3 ubiquitin transferase</fullName>
        <ecNumber evidence="2">2.3.2.27</ecNumber>
    </recommendedName>
</protein>
<keyword evidence="4" id="KW-0479">Metal-binding</keyword>
<keyword evidence="5 9" id="KW-0863">Zinc-finger</keyword>
<dbReference type="InterPro" id="IPR017907">
    <property type="entry name" value="Znf_RING_CS"/>
</dbReference>
<evidence type="ECO:0000256" key="8">
    <source>
        <dbReference type="ARBA" id="ARBA00023163"/>
    </source>
</evidence>
<dbReference type="GO" id="GO:0006513">
    <property type="term" value="P:protein monoubiquitination"/>
    <property type="evidence" value="ECO:0007669"/>
    <property type="project" value="TreeGrafter"/>
</dbReference>
<evidence type="ECO:0000259" key="10">
    <source>
        <dbReference type="PROSITE" id="PS50089"/>
    </source>
</evidence>
<comment type="catalytic activity">
    <reaction evidence="1">
        <text>S-ubiquitinyl-[E2 ubiquitin-conjugating enzyme]-L-cysteine + [acceptor protein]-L-lysine = [E2 ubiquitin-conjugating enzyme]-L-cysteine + N(6)-ubiquitinyl-[acceptor protein]-L-lysine.</text>
        <dbReference type="EC" id="2.3.2.27"/>
    </reaction>
</comment>
<dbReference type="AlphaFoldDB" id="A0AAV1TXR7"/>
<name>A0AAV1TXR7_9STRA</name>
<evidence type="ECO:0000256" key="3">
    <source>
        <dbReference type="ARBA" id="ARBA00022679"/>
    </source>
</evidence>
<keyword evidence="8" id="KW-0804">Transcription</keyword>
<evidence type="ECO:0000256" key="5">
    <source>
        <dbReference type="ARBA" id="ARBA00022771"/>
    </source>
</evidence>
<dbReference type="Proteomes" id="UP001162060">
    <property type="component" value="Unassembled WGS sequence"/>
</dbReference>
<dbReference type="PROSITE" id="PS50089">
    <property type="entry name" value="ZF_RING_2"/>
    <property type="match status" value="1"/>
</dbReference>
<dbReference type="EMBL" id="CAKLBY020000109">
    <property type="protein sequence ID" value="CAK7927214.1"/>
    <property type="molecule type" value="Genomic_DNA"/>
</dbReference>
<keyword evidence="7" id="KW-0805">Transcription regulation</keyword>
<dbReference type="PANTHER" id="PTHR46077:SF1">
    <property type="entry name" value="TOP1 BINDING ARGININE_SERINE RICH PROTEIN, E3 UBIQUITIN LIGASE"/>
    <property type="match status" value="1"/>
</dbReference>
<dbReference type="EC" id="2.3.2.27" evidence="2"/>
<dbReference type="SMART" id="SM00184">
    <property type="entry name" value="RING"/>
    <property type="match status" value="1"/>
</dbReference>
<gene>
    <name evidence="11" type="ORF">PM001_LOCUS12364</name>
</gene>
<evidence type="ECO:0000256" key="1">
    <source>
        <dbReference type="ARBA" id="ARBA00000900"/>
    </source>
</evidence>
<proteinExistence type="predicted"/>
<dbReference type="PANTHER" id="PTHR46077">
    <property type="entry name" value="E3 UBIQUITIN-PROTEIN LIGASE TOPORS"/>
    <property type="match status" value="1"/>
</dbReference>
<evidence type="ECO:0000256" key="2">
    <source>
        <dbReference type="ARBA" id="ARBA00012483"/>
    </source>
</evidence>
<evidence type="ECO:0000313" key="12">
    <source>
        <dbReference type="Proteomes" id="UP001162060"/>
    </source>
</evidence>
<keyword evidence="3" id="KW-0808">Transferase</keyword>
<evidence type="ECO:0000256" key="7">
    <source>
        <dbReference type="ARBA" id="ARBA00023015"/>
    </source>
</evidence>
<evidence type="ECO:0000256" key="6">
    <source>
        <dbReference type="ARBA" id="ARBA00022833"/>
    </source>
</evidence>
<organism evidence="11 12">
    <name type="scientific">Peronospora matthiolae</name>
    <dbReference type="NCBI Taxonomy" id="2874970"/>
    <lineage>
        <taxon>Eukaryota</taxon>
        <taxon>Sar</taxon>
        <taxon>Stramenopiles</taxon>
        <taxon>Oomycota</taxon>
        <taxon>Peronosporomycetes</taxon>
        <taxon>Peronosporales</taxon>
        <taxon>Peronosporaceae</taxon>
        <taxon>Peronospora</taxon>
    </lineage>
</organism>
<dbReference type="Gene3D" id="3.30.40.10">
    <property type="entry name" value="Zinc/RING finger domain, C3HC4 (zinc finger)"/>
    <property type="match status" value="1"/>
</dbReference>
<dbReference type="InterPro" id="IPR027370">
    <property type="entry name" value="Znf-RING_euk"/>
</dbReference>
<accession>A0AAV1TXR7</accession>
<evidence type="ECO:0000256" key="4">
    <source>
        <dbReference type="ARBA" id="ARBA00022723"/>
    </source>
</evidence>